<accession>A0A840V401</accession>
<protein>
    <submittedName>
        <fullName evidence="2">Uncharacterized protein (DUF58 family)</fullName>
    </submittedName>
</protein>
<keyword evidence="3" id="KW-1185">Reference proteome</keyword>
<dbReference type="PANTHER" id="PTHR33608:SF6">
    <property type="entry name" value="BLL2464 PROTEIN"/>
    <property type="match status" value="1"/>
</dbReference>
<gene>
    <name evidence="2" type="ORF">HNR46_002960</name>
</gene>
<organism evidence="2 3">
    <name type="scientific">Haloferula luteola</name>
    <dbReference type="NCBI Taxonomy" id="595692"/>
    <lineage>
        <taxon>Bacteria</taxon>
        <taxon>Pseudomonadati</taxon>
        <taxon>Verrucomicrobiota</taxon>
        <taxon>Verrucomicrobiia</taxon>
        <taxon>Verrucomicrobiales</taxon>
        <taxon>Verrucomicrobiaceae</taxon>
        <taxon>Haloferula</taxon>
    </lineage>
</organism>
<feature type="domain" description="DUF58" evidence="1">
    <location>
        <begin position="46"/>
        <end position="234"/>
    </location>
</feature>
<reference evidence="2 3" key="1">
    <citation type="submission" date="2020-08" db="EMBL/GenBank/DDBJ databases">
        <title>Genomic Encyclopedia of Type Strains, Phase IV (KMG-IV): sequencing the most valuable type-strain genomes for metagenomic binning, comparative biology and taxonomic classification.</title>
        <authorList>
            <person name="Goeker M."/>
        </authorList>
    </citation>
    <scope>NUCLEOTIDE SEQUENCE [LARGE SCALE GENOMIC DNA]</scope>
    <source>
        <strain evidence="2 3">YC6886</strain>
    </source>
</reference>
<dbReference type="Proteomes" id="UP000557717">
    <property type="component" value="Unassembled WGS sequence"/>
</dbReference>
<evidence type="ECO:0000259" key="1">
    <source>
        <dbReference type="Pfam" id="PF01882"/>
    </source>
</evidence>
<dbReference type="Pfam" id="PF01882">
    <property type="entry name" value="DUF58"/>
    <property type="match status" value="1"/>
</dbReference>
<dbReference type="EMBL" id="JACHFD010000015">
    <property type="protein sequence ID" value="MBB5352712.1"/>
    <property type="molecule type" value="Genomic_DNA"/>
</dbReference>
<proteinExistence type="predicted"/>
<dbReference type="SUPFAM" id="SSF53300">
    <property type="entry name" value="vWA-like"/>
    <property type="match status" value="1"/>
</dbReference>
<dbReference type="PANTHER" id="PTHR33608">
    <property type="entry name" value="BLL2464 PROTEIN"/>
    <property type="match status" value="1"/>
</dbReference>
<name>A0A840V401_9BACT</name>
<dbReference type="AlphaFoldDB" id="A0A840V401"/>
<dbReference type="InterPro" id="IPR002881">
    <property type="entry name" value="DUF58"/>
</dbReference>
<evidence type="ECO:0000313" key="2">
    <source>
        <dbReference type="EMBL" id="MBB5352712.1"/>
    </source>
</evidence>
<sequence>MMDATLTSSDPLDHRQFLVAVKRLADSLSYGTDRSPFLGQGIEYVQSRRYEAGDPVKAIDWRVTARTGKHHVKQFETPKQMPVWLVVDTSASMALASTPPGKYGLAVQVAGGLAMACLDQINPVGVLGVGGRDLVVQPSLSRDVLLQWLHALRHYRFDEPTTLGQRLLGLEPSLTQRSLLIVLSDFHDPDALAAMKLVGSRHDCLCLIFRDRAEDQLEGAGWFRGREVESGREVLSHGTKLLSTTADLTTAMKQASLDHFLIRPGEPFLGSLRHFLRARGGLTRRSRS</sequence>
<dbReference type="InterPro" id="IPR036465">
    <property type="entry name" value="vWFA_dom_sf"/>
</dbReference>
<dbReference type="RefSeq" id="WP_221285180.1">
    <property type="nucleotide sequence ID" value="NZ_JACHFD010000015.1"/>
</dbReference>
<comment type="caution">
    <text evidence="2">The sequence shown here is derived from an EMBL/GenBank/DDBJ whole genome shotgun (WGS) entry which is preliminary data.</text>
</comment>
<evidence type="ECO:0000313" key="3">
    <source>
        <dbReference type="Proteomes" id="UP000557717"/>
    </source>
</evidence>